<evidence type="ECO:0000256" key="1">
    <source>
        <dbReference type="ARBA" id="ARBA00004906"/>
    </source>
</evidence>
<dbReference type="Proteomes" id="UP000770717">
    <property type="component" value="Unassembled WGS sequence"/>
</dbReference>
<evidence type="ECO:0000256" key="7">
    <source>
        <dbReference type="SAM" id="MobiDB-lite"/>
    </source>
</evidence>
<dbReference type="InterPro" id="IPR002867">
    <property type="entry name" value="IBR_dom"/>
</dbReference>
<keyword evidence="2" id="KW-0479">Metal-binding</keyword>
<dbReference type="InterPro" id="IPR047147">
    <property type="entry name" value="FBX5_43"/>
</dbReference>
<feature type="region of interest" description="Disordered" evidence="7">
    <location>
        <begin position="68"/>
        <end position="101"/>
    </location>
</feature>
<evidence type="ECO:0000313" key="10">
    <source>
        <dbReference type="Proteomes" id="UP000770717"/>
    </source>
</evidence>
<organism evidence="9 10">
    <name type="scientific">Eleutherodactylus coqui</name>
    <name type="common">Puerto Rican coqui</name>
    <dbReference type="NCBI Taxonomy" id="57060"/>
    <lineage>
        <taxon>Eukaryota</taxon>
        <taxon>Metazoa</taxon>
        <taxon>Chordata</taxon>
        <taxon>Craniata</taxon>
        <taxon>Vertebrata</taxon>
        <taxon>Euteleostomi</taxon>
        <taxon>Amphibia</taxon>
        <taxon>Batrachia</taxon>
        <taxon>Anura</taxon>
        <taxon>Neobatrachia</taxon>
        <taxon>Hyloidea</taxon>
        <taxon>Eleutherodactylidae</taxon>
        <taxon>Eleutherodactylinae</taxon>
        <taxon>Eleutherodactylus</taxon>
        <taxon>Eleutherodactylus</taxon>
    </lineage>
</organism>
<protein>
    <recommendedName>
        <fullName evidence="8">ZBR-type domain-containing protein</fullName>
    </recommendedName>
</protein>
<keyword evidence="4" id="KW-0833">Ubl conjugation pathway</keyword>
<evidence type="ECO:0000256" key="2">
    <source>
        <dbReference type="ARBA" id="ARBA00022723"/>
    </source>
</evidence>
<dbReference type="Pfam" id="PF01485">
    <property type="entry name" value="IBR"/>
    <property type="match status" value="1"/>
</dbReference>
<comment type="pathway">
    <text evidence="1">Protein modification; protein ubiquitination.</text>
</comment>
<feature type="compositionally biased region" description="Polar residues" evidence="7">
    <location>
        <begin position="91"/>
        <end position="101"/>
    </location>
</feature>
<evidence type="ECO:0000256" key="5">
    <source>
        <dbReference type="ARBA" id="ARBA00022833"/>
    </source>
</evidence>
<name>A0A8J6K4V7_ELECQ</name>
<sequence>MAEDCEPGCWRFLHGLKAYRRKKLEMAYKRSVLDSPAVNEASYTAGAKKHVGHRNRLMYISQDSGYNESLKASSPDSESSSDSLESGTLSQDYENSENLDPTLTCSPIREVYLALGARSKNSSHTEICETPRAAKKPFSLRRRLLSKATPVENLDFEASDNSAEILDKTKTLQRISGFTAGLSANFVDSPRDVSYKPLATSTLKTESDSSLSCKKWRLSFAQQRSSTVDETKGDADPFQEVESLSPVQHSTESTDGSLSINEENITELYATPHRNLISGGKEAFQTPISNLAARFHFNLYTPVGTPVTDLETSITEDSAFHSLSLDRSQDSISDHEGSFQELIPKQKETPKSTHKNRLRKLDRCRRLSTLRERGSQSEVEEESKEAHILSSSYKSKVKRNSVTEECEFHFDDGANNSLLKVEDLSGTPALRVVREMVVRSTQKRAQRATMQELLGSLNCSDVSEDELTRLIGRKMGLEQIDILSELKYRNLMHLIAFIFKVLNVESICSIWKVSKVWREMVIQDKDAYQRRKLFRKKLRIEAEKGWKYSSQDAATRLNLNRSALKLVQTQAKSGFHTPTSCGILTPKDTAPIPQSTRKQQEYVKIAKTLFTDEALKPCPQCQYPAKYQPLKKRGKCSKKDCGFDFCILCLCAFHGSKECSGGSGKYAHKKDVLPGSAQSKRNLKRL</sequence>
<feature type="compositionally biased region" description="Low complexity" evidence="7">
    <location>
        <begin position="68"/>
        <end position="90"/>
    </location>
</feature>
<accession>A0A8J6K4V7</accession>
<gene>
    <name evidence="9" type="ORF">GDO78_012427</name>
</gene>
<evidence type="ECO:0000256" key="6">
    <source>
        <dbReference type="PROSITE-ProRule" id="PRU01220"/>
    </source>
</evidence>
<feature type="domain" description="ZBR-type" evidence="8">
    <location>
        <begin position="614"/>
        <end position="662"/>
    </location>
</feature>
<dbReference type="FunFam" id="2.20.25.20:FF:000006">
    <property type="entry name" value="F-box only protein 5"/>
    <property type="match status" value="1"/>
</dbReference>
<dbReference type="GO" id="GO:0008270">
    <property type="term" value="F:zinc ion binding"/>
    <property type="evidence" value="ECO:0007669"/>
    <property type="project" value="UniProtKB-KW"/>
</dbReference>
<reference evidence="9" key="1">
    <citation type="thesis" date="2020" institute="ProQuest LLC" country="789 East Eisenhower Parkway, Ann Arbor, MI, USA">
        <title>Comparative Genomics and Chromosome Evolution.</title>
        <authorList>
            <person name="Mudd A.B."/>
        </authorList>
    </citation>
    <scope>NUCLEOTIDE SEQUENCE</scope>
    <source>
        <strain evidence="9">HN-11 Male</strain>
        <tissue evidence="9">Kidney and liver</tissue>
    </source>
</reference>
<evidence type="ECO:0000313" key="9">
    <source>
        <dbReference type="EMBL" id="KAG9478760.1"/>
    </source>
</evidence>
<dbReference type="GO" id="GO:0016567">
    <property type="term" value="P:protein ubiquitination"/>
    <property type="evidence" value="ECO:0007669"/>
    <property type="project" value="UniProtKB-UniPathway"/>
</dbReference>
<dbReference type="GO" id="GO:0007088">
    <property type="term" value="P:regulation of mitotic nuclear division"/>
    <property type="evidence" value="ECO:0007669"/>
    <property type="project" value="InterPro"/>
</dbReference>
<dbReference type="GO" id="GO:0005634">
    <property type="term" value="C:nucleus"/>
    <property type="evidence" value="ECO:0007669"/>
    <property type="project" value="TreeGrafter"/>
</dbReference>
<dbReference type="PROSITE" id="PS51872">
    <property type="entry name" value="ZF_ZBR"/>
    <property type="match status" value="1"/>
</dbReference>
<dbReference type="PANTHER" id="PTHR15493:SF1">
    <property type="entry name" value="F-BOX ONLY PROTEIN 43"/>
    <property type="match status" value="1"/>
</dbReference>
<dbReference type="AlphaFoldDB" id="A0A8J6K4V7"/>
<evidence type="ECO:0000256" key="4">
    <source>
        <dbReference type="ARBA" id="ARBA00022786"/>
    </source>
</evidence>
<dbReference type="InterPro" id="IPR044064">
    <property type="entry name" value="ZF_ZBR"/>
</dbReference>
<dbReference type="PANTHER" id="PTHR15493">
    <property type="entry name" value="F-BOX ONLY PROTEIN 5 AND 43"/>
    <property type="match status" value="1"/>
</dbReference>
<dbReference type="CDD" id="cd20365">
    <property type="entry name" value="BRcat_RBR_FBXO43"/>
    <property type="match status" value="1"/>
</dbReference>
<proteinExistence type="predicted"/>
<dbReference type="GO" id="GO:0045835">
    <property type="term" value="P:negative regulation of meiotic nuclear division"/>
    <property type="evidence" value="ECO:0007669"/>
    <property type="project" value="InterPro"/>
</dbReference>
<dbReference type="OrthoDB" id="9984940at2759"/>
<dbReference type="Gene3D" id="1.20.1280.50">
    <property type="match status" value="1"/>
</dbReference>
<dbReference type="EMBL" id="WNTK01000008">
    <property type="protein sequence ID" value="KAG9478760.1"/>
    <property type="molecule type" value="Genomic_DNA"/>
</dbReference>
<evidence type="ECO:0000256" key="3">
    <source>
        <dbReference type="ARBA" id="ARBA00022771"/>
    </source>
</evidence>
<comment type="caution">
    <text evidence="9">The sequence shown here is derived from an EMBL/GenBank/DDBJ whole genome shotgun (WGS) entry which is preliminary data.</text>
</comment>
<dbReference type="UniPathway" id="UPA00143"/>
<keyword evidence="5" id="KW-0862">Zinc</keyword>
<dbReference type="SMART" id="SM00647">
    <property type="entry name" value="IBR"/>
    <property type="match status" value="1"/>
</dbReference>
<keyword evidence="3 6" id="KW-0863">Zinc-finger</keyword>
<evidence type="ECO:0000259" key="8">
    <source>
        <dbReference type="PROSITE" id="PS51872"/>
    </source>
</evidence>
<dbReference type="Gene3D" id="2.20.25.20">
    <property type="match status" value="1"/>
</dbReference>
<keyword evidence="10" id="KW-1185">Reference proteome</keyword>